<reference evidence="2" key="1">
    <citation type="submission" date="2021-10" db="EMBL/GenBank/DDBJ databases">
        <title>Streptomonospora sp. nov., isolated from mangrove soil.</title>
        <authorList>
            <person name="Chen X."/>
            <person name="Ge X."/>
            <person name="Liu W."/>
        </authorList>
    </citation>
    <scope>NUCLEOTIDE SEQUENCE</scope>
    <source>
        <strain evidence="2">S1-112</strain>
    </source>
</reference>
<evidence type="ECO:0000313" key="3">
    <source>
        <dbReference type="Proteomes" id="UP001140076"/>
    </source>
</evidence>
<protein>
    <submittedName>
        <fullName evidence="2">Uncharacterized protein</fullName>
    </submittedName>
</protein>
<evidence type="ECO:0000256" key="1">
    <source>
        <dbReference type="SAM" id="Phobius"/>
    </source>
</evidence>
<feature type="transmembrane region" description="Helical" evidence="1">
    <location>
        <begin position="96"/>
        <end position="118"/>
    </location>
</feature>
<proteinExistence type="predicted"/>
<dbReference type="Proteomes" id="UP001140076">
    <property type="component" value="Unassembled WGS sequence"/>
</dbReference>
<dbReference type="AlphaFoldDB" id="A0A9X3NH76"/>
<name>A0A9X3NH76_9ACTN</name>
<keyword evidence="1" id="KW-0472">Membrane</keyword>
<evidence type="ECO:0000313" key="2">
    <source>
        <dbReference type="EMBL" id="MDA0563402.1"/>
    </source>
</evidence>
<organism evidence="2 3">
    <name type="scientific">Streptomonospora mangrovi</name>
    <dbReference type="NCBI Taxonomy" id="2883123"/>
    <lineage>
        <taxon>Bacteria</taxon>
        <taxon>Bacillati</taxon>
        <taxon>Actinomycetota</taxon>
        <taxon>Actinomycetes</taxon>
        <taxon>Streptosporangiales</taxon>
        <taxon>Nocardiopsidaceae</taxon>
        <taxon>Streptomonospora</taxon>
    </lineage>
</organism>
<accession>A0A9X3NH76</accession>
<keyword evidence="3" id="KW-1185">Reference proteome</keyword>
<gene>
    <name evidence="2" type="ORF">LG943_03510</name>
</gene>
<feature type="transmembrane region" description="Helical" evidence="1">
    <location>
        <begin position="130"/>
        <end position="157"/>
    </location>
</feature>
<sequence>MANLGGTELVVVIDGAAVGAVEAGAQESFPLAPGEHTLQARAAGGATALRRLTLEPGGTARAAFEAPGGGTAPHHVETAVFTPSRGAAVAGATGRFTAGSTGLGAGVGAAMGAFFFVSDMLSGQGGLNEYGWAGIFIAAPAVAVIVGVLFGAGGILFGALSGLSETRGGAARDPRHRLALDATRLSFRRGAEGAALHVAWAGVERVGLVEDPRGAALVVWYAPGRTPPAGAERLDGGAVVCRLREVGAAGASQRRRLRAALRWFAGRRYAQADA</sequence>
<dbReference type="EMBL" id="JAJAQC010000004">
    <property type="protein sequence ID" value="MDA0563402.1"/>
    <property type="molecule type" value="Genomic_DNA"/>
</dbReference>
<comment type="caution">
    <text evidence="2">The sequence shown here is derived from an EMBL/GenBank/DDBJ whole genome shotgun (WGS) entry which is preliminary data.</text>
</comment>
<keyword evidence="1" id="KW-0812">Transmembrane</keyword>
<keyword evidence="1" id="KW-1133">Transmembrane helix</keyword>